<sequence>MVTAFVLIDCGQQAIPEVARQLCDLKGVSEVYSVTGEFDLVAIVRVAEFDEVAEVIPNGIAKLPGVATTRTHVAFQAFSRLDLEAMFSIGAD</sequence>
<organism evidence="2 3">
    <name type="scientific">Mycobacterium lentiflavum</name>
    <dbReference type="NCBI Taxonomy" id="141349"/>
    <lineage>
        <taxon>Bacteria</taxon>
        <taxon>Bacillati</taxon>
        <taxon>Actinomycetota</taxon>
        <taxon>Actinomycetes</taxon>
        <taxon>Mycobacteriales</taxon>
        <taxon>Mycobacteriaceae</taxon>
        <taxon>Mycobacterium</taxon>
        <taxon>Mycobacterium simiae complex</taxon>
    </lineage>
</organism>
<dbReference type="Pfam" id="PF01037">
    <property type="entry name" value="AsnC_trans_reg"/>
    <property type="match status" value="1"/>
</dbReference>
<name>A0ABY3UPN4_MYCLN</name>
<proteinExistence type="predicted"/>
<keyword evidence="3" id="KW-1185">Reference proteome</keyword>
<gene>
    <name evidence="2" type="ORF">MJO58_22215</name>
</gene>
<dbReference type="InterPro" id="IPR019887">
    <property type="entry name" value="Tscrpt_reg_AsnC/Lrp_C"/>
</dbReference>
<accession>A0ABY3UPN4</accession>
<feature type="domain" description="Transcription regulator AsnC/Lrp ligand binding" evidence="1">
    <location>
        <begin position="6"/>
        <end position="76"/>
    </location>
</feature>
<dbReference type="Gene3D" id="3.30.70.920">
    <property type="match status" value="1"/>
</dbReference>
<dbReference type="InterPro" id="IPR011008">
    <property type="entry name" value="Dimeric_a/b-barrel"/>
</dbReference>
<evidence type="ECO:0000259" key="1">
    <source>
        <dbReference type="Pfam" id="PF01037"/>
    </source>
</evidence>
<dbReference type="RefSeq" id="WP_239720976.1">
    <property type="nucleotide sequence ID" value="NZ_CP092423.2"/>
</dbReference>
<dbReference type="Proteomes" id="UP001055171">
    <property type="component" value="Chromosome"/>
</dbReference>
<evidence type="ECO:0000313" key="2">
    <source>
        <dbReference type="EMBL" id="ULP41541.1"/>
    </source>
</evidence>
<reference evidence="2" key="1">
    <citation type="submission" date="2022-08" db="EMBL/GenBank/DDBJ databases">
        <title>Complete genome sequence of 14 non-tuberculosis mycobacteria type-strains.</title>
        <authorList>
            <person name="Igarashi Y."/>
            <person name="Osugi A."/>
            <person name="Mitarai S."/>
        </authorList>
    </citation>
    <scope>NUCLEOTIDE SEQUENCE</scope>
    <source>
        <strain evidence="2">ATCC 51985</strain>
    </source>
</reference>
<protein>
    <submittedName>
        <fullName evidence="2">Lrp/AsnC ligand binding domain-containing protein</fullName>
    </submittedName>
</protein>
<dbReference type="EMBL" id="CP092423">
    <property type="protein sequence ID" value="ULP41541.1"/>
    <property type="molecule type" value="Genomic_DNA"/>
</dbReference>
<evidence type="ECO:0000313" key="3">
    <source>
        <dbReference type="Proteomes" id="UP001055171"/>
    </source>
</evidence>
<dbReference type="SUPFAM" id="SSF54909">
    <property type="entry name" value="Dimeric alpha+beta barrel"/>
    <property type="match status" value="1"/>
</dbReference>